<accession>A0ABW2BWW1</accession>
<dbReference type="Proteomes" id="UP001596337">
    <property type="component" value="Unassembled WGS sequence"/>
</dbReference>
<reference evidence="2" key="1">
    <citation type="journal article" date="2019" name="Int. J. Syst. Evol. Microbiol.">
        <title>The Global Catalogue of Microorganisms (GCM) 10K type strain sequencing project: providing services to taxonomists for standard genome sequencing and annotation.</title>
        <authorList>
            <consortium name="The Broad Institute Genomics Platform"/>
            <consortium name="The Broad Institute Genome Sequencing Center for Infectious Disease"/>
            <person name="Wu L."/>
            <person name="Ma J."/>
        </authorList>
    </citation>
    <scope>NUCLEOTIDE SEQUENCE [LARGE SCALE GENOMIC DNA]</scope>
    <source>
        <strain evidence="2">KCTC 32255</strain>
    </source>
</reference>
<organism evidence="1 2">
    <name type="scientific">Haloechinothrix salitolerans</name>
    <dbReference type="NCBI Taxonomy" id="926830"/>
    <lineage>
        <taxon>Bacteria</taxon>
        <taxon>Bacillati</taxon>
        <taxon>Actinomycetota</taxon>
        <taxon>Actinomycetes</taxon>
        <taxon>Pseudonocardiales</taxon>
        <taxon>Pseudonocardiaceae</taxon>
        <taxon>Haloechinothrix</taxon>
    </lineage>
</organism>
<protein>
    <submittedName>
        <fullName evidence="1">Uncharacterized protein</fullName>
    </submittedName>
</protein>
<proteinExistence type="predicted"/>
<dbReference type="RefSeq" id="WP_345405626.1">
    <property type="nucleotide sequence ID" value="NZ_BAABLA010000120.1"/>
</dbReference>
<keyword evidence="2" id="KW-1185">Reference proteome</keyword>
<evidence type="ECO:0000313" key="2">
    <source>
        <dbReference type="Proteomes" id="UP001596337"/>
    </source>
</evidence>
<evidence type="ECO:0000313" key="1">
    <source>
        <dbReference type="EMBL" id="MFC6867556.1"/>
    </source>
</evidence>
<comment type="caution">
    <text evidence="1">The sequence shown here is derived from an EMBL/GenBank/DDBJ whole genome shotgun (WGS) entry which is preliminary data.</text>
</comment>
<gene>
    <name evidence="1" type="ORF">ACFQGD_10375</name>
</gene>
<sequence length="80" mass="8728">MSWQQPCPDGTVRTMEWPCPNGCGGHWKHPAAESGRVVEQAPDDLPATGNRAAANHIGADFIVSALENWGVEHPALRDRR</sequence>
<name>A0ABW2BWW1_9PSEU</name>
<dbReference type="EMBL" id="JBHSXX010000001">
    <property type="protein sequence ID" value="MFC6867556.1"/>
    <property type="molecule type" value="Genomic_DNA"/>
</dbReference>